<dbReference type="RefSeq" id="XP_008620656.1">
    <property type="nucleotide sequence ID" value="XM_008622434.1"/>
</dbReference>
<dbReference type="OrthoDB" id="72030at2759"/>
<dbReference type="GeneID" id="19956960"/>
<dbReference type="EMBL" id="JH767250">
    <property type="protein sequence ID" value="EQC25934.1"/>
    <property type="molecule type" value="Genomic_DNA"/>
</dbReference>
<dbReference type="AlphaFoldDB" id="T0PKM8"/>
<gene>
    <name evidence="1" type="ORF">SDRG_16233</name>
</gene>
<protein>
    <recommendedName>
        <fullName evidence="3">WRKY transcription factor 19</fullName>
    </recommendedName>
</protein>
<evidence type="ECO:0000313" key="2">
    <source>
        <dbReference type="Proteomes" id="UP000030762"/>
    </source>
</evidence>
<dbReference type="VEuPathDB" id="FungiDB:SDRG_16233"/>
<dbReference type="OMA" id="CTSHARS"/>
<dbReference type="PANTHER" id="PTHR31827">
    <property type="entry name" value="EMB|CAB89363.1"/>
    <property type="match status" value="1"/>
</dbReference>
<dbReference type="Proteomes" id="UP000030762">
    <property type="component" value="Unassembled WGS sequence"/>
</dbReference>
<dbReference type="InParanoid" id="T0PKM8"/>
<dbReference type="STRING" id="1156394.T0PKM8"/>
<organism evidence="1 2">
    <name type="scientific">Saprolegnia diclina (strain VS20)</name>
    <dbReference type="NCBI Taxonomy" id="1156394"/>
    <lineage>
        <taxon>Eukaryota</taxon>
        <taxon>Sar</taxon>
        <taxon>Stramenopiles</taxon>
        <taxon>Oomycota</taxon>
        <taxon>Saprolegniomycetes</taxon>
        <taxon>Saprolegniales</taxon>
        <taxon>Saprolegniaceae</taxon>
        <taxon>Saprolegnia</taxon>
    </lineage>
</organism>
<name>T0PKM8_SAPDV</name>
<evidence type="ECO:0008006" key="3">
    <source>
        <dbReference type="Google" id="ProtNLM"/>
    </source>
</evidence>
<sequence>MASGGIPRTRPRFLHSSSCHALDITTMTTCYFNDCSNAALSDSSKCEFHKHRLKCLIDDCHNQVYARRLCVRHGGKKLCAFPDCNRNARLGKFCSLHGVVTHKRHCNEDGCLKMAHARGKCVRHGGGRRCAHPECPSHARHKGYCSRHAILMMPLTPPHQLDAKMDMTISPAARWPSANGFAAFRFGSTKKQCTFPDCTRRAHARRMCVRHGGGRKCSVEECTSHARSGGLCCRHGRGRLSPPTKCNMAWGTSTPEVGTFEVAMTELDTAILNSLVQDDDTDDELSFLDPTWLFTETVDMELVDFGF</sequence>
<accession>T0PKM8</accession>
<dbReference type="PANTHER" id="PTHR31827:SF1">
    <property type="entry name" value="EMB|CAB89363.1"/>
    <property type="match status" value="1"/>
</dbReference>
<evidence type="ECO:0000313" key="1">
    <source>
        <dbReference type="EMBL" id="EQC25934.1"/>
    </source>
</evidence>
<reference evidence="1 2" key="1">
    <citation type="submission" date="2012-04" db="EMBL/GenBank/DDBJ databases">
        <title>The Genome Sequence of Saprolegnia declina VS20.</title>
        <authorList>
            <consortium name="The Broad Institute Genome Sequencing Platform"/>
            <person name="Russ C."/>
            <person name="Nusbaum C."/>
            <person name="Tyler B."/>
            <person name="van West P."/>
            <person name="Dieguez-Uribeondo J."/>
            <person name="de Bruijn I."/>
            <person name="Tripathy S."/>
            <person name="Jiang R."/>
            <person name="Young S.K."/>
            <person name="Zeng Q."/>
            <person name="Gargeya S."/>
            <person name="Fitzgerald M."/>
            <person name="Haas B."/>
            <person name="Abouelleil A."/>
            <person name="Alvarado L."/>
            <person name="Arachchi H.M."/>
            <person name="Berlin A."/>
            <person name="Chapman S.B."/>
            <person name="Goldberg J."/>
            <person name="Griggs A."/>
            <person name="Gujja S."/>
            <person name="Hansen M."/>
            <person name="Howarth C."/>
            <person name="Imamovic A."/>
            <person name="Larimer J."/>
            <person name="McCowen C."/>
            <person name="Montmayeur A."/>
            <person name="Murphy C."/>
            <person name="Neiman D."/>
            <person name="Pearson M."/>
            <person name="Priest M."/>
            <person name="Roberts A."/>
            <person name="Saif S."/>
            <person name="Shea T."/>
            <person name="Sisk P."/>
            <person name="Sykes S."/>
            <person name="Wortman J."/>
            <person name="Nusbaum C."/>
            <person name="Birren B."/>
        </authorList>
    </citation>
    <scope>NUCLEOTIDE SEQUENCE [LARGE SCALE GENOMIC DNA]</scope>
    <source>
        <strain evidence="1 2">VS20</strain>
    </source>
</reference>
<keyword evidence="2" id="KW-1185">Reference proteome</keyword>
<proteinExistence type="predicted"/>